<protein>
    <recommendedName>
        <fullName evidence="2">dual-specificity kinase</fullName>
        <ecNumber evidence="2">2.7.12.1</ecNumber>
    </recommendedName>
</protein>
<comment type="catalytic activity">
    <reaction evidence="8">
        <text>L-seryl-[protein] + ATP = O-phospho-L-seryl-[protein] + ADP + H(+)</text>
        <dbReference type="Rhea" id="RHEA:17989"/>
        <dbReference type="Rhea" id="RHEA-COMP:9863"/>
        <dbReference type="Rhea" id="RHEA-COMP:11604"/>
        <dbReference type="ChEBI" id="CHEBI:15378"/>
        <dbReference type="ChEBI" id="CHEBI:29999"/>
        <dbReference type="ChEBI" id="CHEBI:30616"/>
        <dbReference type="ChEBI" id="CHEBI:83421"/>
        <dbReference type="ChEBI" id="CHEBI:456216"/>
        <dbReference type="EC" id="2.7.12.1"/>
    </reaction>
</comment>
<dbReference type="PANTHER" id="PTHR24058:SF22">
    <property type="entry name" value="DUAL SPECIFICITY TYROSINE-PHOSPHORYLATION-REGULATED KINASE 4"/>
    <property type="match status" value="1"/>
</dbReference>
<sequence length="758" mass="85619">MLDSLGEIKPTLVDRHERWVTRFGNEDIPQPSPDRSTPANDPRRRQQSITQRYDDPHSPSRGNDHGRARPDDMGFREEQQLLDAMHEGPWQRVQYDHGYDDRHRDFLRREEEQYTDASRLHLDVARRAALGAALGTGSQDGHTYGTPPSSAGSASNMMSTEEAQRRQLELERAEKRRAIYMLPPSLLTSMPRSRSSDSQSDRHGSPSSSQQSLSTSPPVPSTIDEAELAGDKEMLHYIRRQQTKKMANGASLKELDDLLSLPDPIAPIGPVTPESILEGSQIQYLSAYERKEILDFPSVYYIGAKIKNKPATPDVTTNNFGFDDERGDYLIVNHDHLSYRYEVIDCVGKGSFGKVLQCRDHCTGQSVAIKIIRNKKRFHHQALVEIKILDNLRKWDPKEKYHVIKMTEHFYFRNHLCIATELLSINLHELIKANGFVGFTTALIRRFTSQILMSLRLMRHYRIVHCDLKPENIVLNHPAKSALKVIDFGSSCFEHEKINTYIQSRFYRSPEVILGMNYHMAIDIWSLGCILAELYTGSPIFPGENEQEQLCCIMEVLGTPDKDIMNRSSRKRLFFDSHGIPRPVVNSKGRRRRPGTKTLVEVLRCKDVDFIDLITRCLTWDPEKRIKPQQALHHPFITGGHRTKIIVPSPVKALPSSSSLPSSRAKQLPETPKESQIGAPTPLTSRISRTSTSAAVPSAPSTVKTASHASANVDHSLLRGPQEGWQGIDDEVTAKALRTLDWLSEKGSRVRSSIGGLT</sequence>
<dbReference type="OrthoDB" id="9332038at2759"/>
<evidence type="ECO:0000259" key="13">
    <source>
        <dbReference type="PROSITE" id="PS50011"/>
    </source>
</evidence>
<dbReference type="PROSITE" id="PS00108">
    <property type="entry name" value="PROTEIN_KINASE_ST"/>
    <property type="match status" value="1"/>
</dbReference>
<evidence type="ECO:0000256" key="8">
    <source>
        <dbReference type="ARBA" id="ARBA00049003"/>
    </source>
</evidence>
<evidence type="ECO:0000256" key="10">
    <source>
        <dbReference type="ARBA" id="ARBA00051680"/>
    </source>
</evidence>
<dbReference type="GO" id="GO:0004674">
    <property type="term" value="F:protein serine/threonine kinase activity"/>
    <property type="evidence" value="ECO:0007669"/>
    <property type="project" value="UniProtKB-KW"/>
</dbReference>
<evidence type="ECO:0000256" key="5">
    <source>
        <dbReference type="ARBA" id="ARBA00022741"/>
    </source>
</evidence>
<proteinExistence type="inferred from homology"/>
<dbReference type="Pfam" id="PF00069">
    <property type="entry name" value="Pkinase"/>
    <property type="match status" value="1"/>
</dbReference>
<feature type="region of interest" description="Disordered" evidence="12">
    <location>
        <begin position="652"/>
        <end position="724"/>
    </location>
</feature>
<evidence type="ECO:0000256" key="6">
    <source>
        <dbReference type="ARBA" id="ARBA00022777"/>
    </source>
</evidence>
<dbReference type="EC" id="2.7.12.1" evidence="2"/>
<feature type="compositionally biased region" description="Low complexity" evidence="12">
    <location>
        <begin position="205"/>
        <end position="216"/>
    </location>
</feature>
<comment type="catalytic activity">
    <reaction evidence="9">
        <text>L-threonyl-[protein] + ATP = O-phospho-L-threonyl-[protein] + ADP + H(+)</text>
        <dbReference type="Rhea" id="RHEA:46608"/>
        <dbReference type="Rhea" id="RHEA-COMP:11060"/>
        <dbReference type="Rhea" id="RHEA-COMP:11605"/>
        <dbReference type="ChEBI" id="CHEBI:15378"/>
        <dbReference type="ChEBI" id="CHEBI:30013"/>
        <dbReference type="ChEBI" id="CHEBI:30616"/>
        <dbReference type="ChEBI" id="CHEBI:61977"/>
        <dbReference type="ChEBI" id="CHEBI:456216"/>
        <dbReference type="EC" id="2.7.12.1"/>
    </reaction>
</comment>
<dbReference type="Proteomes" id="UP000076532">
    <property type="component" value="Unassembled WGS sequence"/>
</dbReference>
<dbReference type="SUPFAM" id="SSF56112">
    <property type="entry name" value="Protein kinase-like (PK-like)"/>
    <property type="match status" value="1"/>
</dbReference>
<dbReference type="Gene3D" id="3.30.10.30">
    <property type="entry name" value="DYRK"/>
    <property type="match status" value="1"/>
</dbReference>
<dbReference type="InterPro" id="IPR017441">
    <property type="entry name" value="Protein_kinase_ATP_BS"/>
</dbReference>
<feature type="compositionally biased region" description="Low complexity" evidence="12">
    <location>
        <begin position="188"/>
        <end position="198"/>
    </location>
</feature>
<dbReference type="SMART" id="SM00220">
    <property type="entry name" value="S_TKc"/>
    <property type="match status" value="1"/>
</dbReference>
<organism evidence="14 15">
    <name type="scientific">Athelia psychrophila</name>
    <dbReference type="NCBI Taxonomy" id="1759441"/>
    <lineage>
        <taxon>Eukaryota</taxon>
        <taxon>Fungi</taxon>
        <taxon>Dikarya</taxon>
        <taxon>Basidiomycota</taxon>
        <taxon>Agaricomycotina</taxon>
        <taxon>Agaricomycetes</taxon>
        <taxon>Agaricomycetidae</taxon>
        <taxon>Atheliales</taxon>
        <taxon>Atheliaceae</taxon>
        <taxon>Athelia</taxon>
    </lineage>
</organism>
<feature type="region of interest" description="Disordered" evidence="12">
    <location>
        <begin position="134"/>
        <end position="168"/>
    </location>
</feature>
<accession>A0A166SXW2</accession>
<feature type="compositionally biased region" description="Low complexity" evidence="12">
    <location>
        <begin position="680"/>
        <end position="703"/>
    </location>
</feature>
<feature type="compositionally biased region" description="Polar residues" evidence="12">
    <location>
        <begin position="136"/>
        <end position="159"/>
    </location>
</feature>
<dbReference type="STRING" id="436010.A0A166SXW2"/>
<dbReference type="InterPro" id="IPR000719">
    <property type="entry name" value="Prot_kinase_dom"/>
</dbReference>
<evidence type="ECO:0000256" key="11">
    <source>
        <dbReference type="PROSITE-ProRule" id="PRU10141"/>
    </source>
</evidence>
<name>A0A166SXW2_9AGAM</name>
<dbReference type="Gene3D" id="1.10.510.10">
    <property type="entry name" value="Transferase(Phosphotransferase) domain 1"/>
    <property type="match status" value="1"/>
</dbReference>
<dbReference type="PANTHER" id="PTHR24058">
    <property type="entry name" value="DUAL SPECIFICITY PROTEIN KINASE"/>
    <property type="match status" value="1"/>
</dbReference>
<feature type="region of interest" description="Disordered" evidence="12">
    <location>
        <begin position="1"/>
        <end position="71"/>
    </location>
</feature>
<evidence type="ECO:0000256" key="12">
    <source>
        <dbReference type="SAM" id="MobiDB-lite"/>
    </source>
</evidence>
<reference evidence="14 15" key="1">
    <citation type="journal article" date="2016" name="Mol. Biol. Evol.">
        <title>Comparative Genomics of Early-Diverging Mushroom-Forming Fungi Provides Insights into the Origins of Lignocellulose Decay Capabilities.</title>
        <authorList>
            <person name="Nagy L.G."/>
            <person name="Riley R."/>
            <person name="Tritt A."/>
            <person name="Adam C."/>
            <person name="Daum C."/>
            <person name="Floudas D."/>
            <person name="Sun H."/>
            <person name="Yadav J.S."/>
            <person name="Pangilinan J."/>
            <person name="Larsson K.H."/>
            <person name="Matsuura K."/>
            <person name="Barry K."/>
            <person name="Labutti K."/>
            <person name="Kuo R."/>
            <person name="Ohm R.A."/>
            <person name="Bhattacharya S.S."/>
            <person name="Shirouzu T."/>
            <person name="Yoshinaga Y."/>
            <person name="Martin F.M."/>
            <person name="Grigoriev I.V."/>
            <person name="Hibbett D.S."/>
        </authorList>
    </citation>
    <scope>NUCLEOTIDE SEQUENCE [LARGE SCALE GENOMIC DNA]</scope>
    <source>
        <strain evidence="14 15">CBS 109695</strain>
    </source>
</reference>
<dbReference type="CDD" id="cd14210">
    <property type="entry name" value="PKc_DYRK"/>
    <property type="match status" value="1"/>
</dbReference>
<feature type="binding site" evidence="11">
    <location>
        <position position="370"/>
    </location>
    <ligand>
        <name>ATP</name>
        <dbReference type="ChEBI" id="CHEBI:30616"/>
    </ligand>
</feature>
<evidence type="ECO:0000256" key="2">
    <source>
        <dbReference type="ARBA" id="ARBA00013203"/>
    </source>
</evidence>
<dbReference type="GO" id="GO:0005737">
    <property type="term" value="C:cytoplasm"/>
    <property type="evidence" value="ECO:0007669"/>
    <property type="project" value="TreeGrafter"/>
</dbReference>
<dbReference type="GO" id="GO:0005856">
    <property type="term" value="C:cytoskeleton"/>
    <property type="evidence" value="ECO:0007669"/>
    <property type="project" value="TreeGrafter"/>
</dbReference>
<gene>
    <name evidence="14" type="ORF">FIBSPDRAFT_985562</name>
</gene>
<feature type="domain" description="Protein kinase" evidence="13">
    <location>
        <begin position="341"/>
        <end position="637"/>
    </location>
</feature>
<keyword evidence="4" id="KW-0808">Transferase</keyword>
<evidence type="ECO:0000256" key="1">
    <source>
        <dbReference type="ARBA" id="ARBA00008867"/>
    </source>
</evidence>
<keyword evidence="7 11" id="KW-0067">ATP-binding</keyword>
<evidence type="ECO:0000256" key="3">
    <source>
        <dbReference type="ARBA" id="ARBA00022527"/>
    </source>
</evidence>
<comment type="catalytic activity">
    <reaction evidence="10">
        <text>L-tyrosyl-[protein] + ATP = O-phospho-L-tyrosyl-[protein] + ADP + H(+)</text>
        <dbReference type="Rhea" id="RHEA:10596"/>
        <dbReference type="Rhea" id="RHEA-COMP:10136"/>
        <dbReference type="Rhea" id="RHEA-COMP:20101"/>
        <dbReference type="ChEBI" id="CHEBI:15378"/>
        <dbReference type="ChEBI" id="CHEBI:30616"/>
        <dbReference type="ChEBI" id="CHEBI:46858"/>
        <dbReference type="ChEBI" id="CHEBI:61978"/>
        <dbReference type="ChEBI" id="CHEBI:456216"/>
        <dbReference type="EC" id="2.7.12.1"/>
    </reaction>
</comment>
<feature type="compositionally biased region" description="Basic and acidic residues" evidence="12">
    <location>
        <begin position="52"/>
        <end position="71"/>
    </location>
</feature>
<dbReference type="FunFam" id="1.10.510.10:FF:000624">
    <property type="entry name" value="Mitogen-activated protein kinase"/>
    <property type="match status" value="1"/>
</dbReference>
<feature type="region of interest" description="Disordered" evidence="12">
    <location>
        <begin position="181"/>
        <end position="223"/>
    </location>
</feature>
<dbReference type="GO" id="GO:0004712">
    <property type="term" value="F:protein serine/threonine/tyrosine kinase activity"/>
    <property type="evidence" value="ECO:0007669"/>
    <property type="project" value="UniProtKB-EC"/>
</dbReference>
<evidence type="ECO:0000256" key="7">
    <source>
        <dbReference type="ARBA" id="ARBA00022840"/>
    </source>
</evidence>
<dbReference type="PROSITE" id="PS00107">
    <property type="entry name" value="PROTEIN_KINASE_ATP"/>
    <property type="match status" value="1"/>
</dbReference>
<evidence type="ECO:0000256" key="4">
    <source>
        <dbReference type="ARBA" id="ARBA00022679"/>
    </source>
</evidence>
<dbReference type="AlphaFoldDB" id="A0A166SXW2"/>
<keyword evidence="3" id="KW-0723">Serine/threonine-protein kinase</keyword>
<comment type="similarity">
    <text evidence="1">Belongs to the protein kinase superfamily. CMGC Ser/Thr protein kinase family. MNB/DYRK subfamily.</text>
</comment>
<keyword evidence="15" id="KW-1185">Reference proteome</keyword>
<dbReference type="PROSITE" id="PS50011">
    <property type="entry name" value="PROTEIN_KINASE_DOM"/>
    <property type="match status" value="1"/>
</dbReference>
<dbReference type="InterPro" id="IPR011009">
    <property type="entry name" value="Kinase-like_dom_sf"/>
</dbReference>
<keyword evidence="6" id="KW-0418">Kinase</keyword>
<dbReference type="InterPro" id="IPR008271">
    <property type="entry name" value="Ser/Thr_kinase_AS"/>
</dbReference>
<dbReference type="Gene3D" id="3.30.200.20">
    <property type="entry name" value="Phosphorylase Kinase, domain 1"/>
    <property type="match status" value="1"/>
</dbReference>
<feature type="compositionally biased region" description="Low complexity" evidence="12">
    <location>
        <begin position="652"/>
        <end position="666"/>
    </location>
</feature>
<dbReference type="InterPro" id="IPR050494">
    <property type="entry name" value="Ser_Thr_dual-spec_kinase"/>
</dbReference>
<keyword evidence="5 11" id="KW-0547">Nucleotide-binding</keyword>
<evidence type="ECO:0000256" key="9">
    <source>
        <dbReference type="ARBA" id="ARBA00049308"/>
    </source>
</evidence>
<dbReference type="InterPro" id="IPR042521">
    <property type="entry name" value="DYRK"/>
</dbReference>
<dbReference type="EMBL" id="KV417496">
    <property type="protein sequence ID" value="KZP29965.1"/>
    <property type="molecule type" value="Genomic_DNA"/>
</dbReference>
<evidence type="ECO:0000313" key="14">
    <source>
        <dbReference type="EMBL" id="KZP29965.1"/>
    </source>
</evidence>
<evidence type="ECO:0000313" key="15">
    <source>
        <dbReference type="Proteomes" id="UP000076532"/>
    </source>
</evidence>
<dbReference type="GO" id="GO:0005524">
    <property type="term" value="F:ATP binding"/>
    <property type="evidence" value="ECO:0007669"/>
    <property type="project" value="UniProtKB-UniRule"/>
</dbReference>